<evidence type="ECO:0000313" key="1">
    <source>
        <dbReference type="EMBL" id="QBH14249.1"/>
    </source>
</evidence>
<dbReference type="EMBL" id="CP036313">
    <property type="protein sequence ID" value="QBH14249.1"/>
    <property type="molecule type" value="Genomic_DNA"/>
</dbReference>
<accession>A0A328FDU1</accession>
<evidence type="ECO:0000313" key="2">
    <source>
        <dbReference type="EMBL" id="RAM02821.1"/>
    </source>
</evidence>
<dbReference type="Gene3D" id="3.55.50.10">
    <property type="entry name" value="Baseplate protein-like domains"/>
    <property type="match status" value="1"/>
</dbReference>
<sequence>MTEETPVSQMDIYIARPVIEVEGLVNDMVQNLLISMDLSETDQGMAAMELNFFNSATVEGRGNDLAFEYDDNDLLSLGKSIRVLGGDNNDPVELFRGTITALEMQMGGDSEPRLMVLAEDLLQTARMTRRTRRFEADTLRSIIESAASDLGVQTDITGMDQPVDAQLQLNESDLAFLRRLIDRHDGDLWMAEDVLTVAPRSEVRRNEVSLEMNSQLESIRIMADLAHQVNKVTFTGWDVGAGEQINVESDTSVDYGPGQGRSGAQFLSQTLGERSEHLSRTGAADDIEAQALVNAGFSQRARKFVCAQGVTQGNPAIRVGTHLTLAGVGPRFENTYFVTRVRHHFNLETGYKTTFHAECAYLGG</sequence>
<dbReference type="Gene3D" id="4.10.220.110">
    <property type="match status" value="1"/>
</dbReference>
<gene>
    <name evidence="2" type="ORF">DO021_06260</name>
    <name evidence="1" type="ORF">EYB58_15800</name>
</gene>
<evidence type="ECO:0000313" key="3">
    <source>
        <dbReference type="Proteomes" id="UP000248798"/>
    </source>
</evidence>
<keyword evidence="4" id="KW-1185">Reference proteome</keyword>
<protein>
    <submittedName>
        <fullName evidence="1">Phage late control D family protein</fullName>
    </submittedName>
</protein>
<dbReference type="AlphaFoldDB" id="A0A328FDU1"/>
<organism evidence="2 3">
    <name type="scientific">Desulfobacter hydrogenophilus</name>
    <dbReference type="NCBI Taxonomy" id="2291"/>
    <lineage>
        <taxon>Bacteria</taxon>
        <taxon>Pseudomonadati</taxon>
        <taxon>Thermodesulfobacteriota</taxon>
        <taxon>Desulfobacteria</taxon>
        <taxon>Desulfobacterales</taxon>
        <taxon>Desulfobacteraceae</taxon>
        <taxon>Desulfobacter</taxon>
    </lineage>
</organism>
<dbReference type="EMBL" id="QLNI01000010">
    <property type="protein sequence ID" value="RAM02821.1"/>
    <property type="molecule type" value="Genomic_DNA"/>
</dbReference>
<proteinExistence type="predicted"/>
<dbReference type="Gene3D" id="2.30.110.50">
    <property type="match status" value="1"/>
</dbReference>
<dbReference type="Proteomes" id="UP000248798">
    <property type="component" value="Unassembled WGS sequence"/>
</dbReference>
<dbReference type="SUPFAM" id="SSF69279">
    <property type="entry name" value="Phage tail proteins"/>
    <property type="match status" value="1"/>
</dbReference>
<evidence type="ECO:0000313" key="4">
    <source>
        <dbReference type="Proteomes" id="UP000293902"/>
    </source>
</evidence>
<dbReference type="OrthoDB" id="4070623at2"/>
<name>A0A328FDU1_9BACT</name>
<reference evidence="1 4" key="2">
    <citation type="submission" date="2019-02" db="EMBL/GenBank/DDBJ databases">
        <title>Complete genome sequence of Desulfobacter hydrogenophilus AcRS1.</title>
        <authorList>
            <person name="Marietou A."/>
            <person name="Lund M.B."/>
            <person name="Marshall I.P.G."/>
            <person name="Schreiber L."/>
            <person name="Jorgensen B."/>
        </authorList>
    </citation>
    <scope>NUCLEOTIDE SEQUENCE [LARGE SCALE GENOMIC DNA]</scope>
    <source>
        <strain evidence="1 4">AcRS1</strain>
    </source>
</reference>
<dbReference type="RefSeq" id="WP_111954820.1">
    <property type="nucleotide sequence ID" value="NZ_CP036313.1"/>
</dbReference>
<dbReference type="Pfam" id="PF05954">
    <property type="entry name" value="Phage_GPD"/>
    <property type="match status" value="1"/>
</dbReference>
<dbReference type="Proteomes" id="UP000293902">
    <property type="component" value="Chromosome"/>
</dbReference>
<reference evidence="2 3" key="1">
    <citation type="submission" date="2018-06" db="EMBL/GenBank/DDBJ databases">
        <title>Complete Genome Sequence of Desulfobacter hydrogenophilus (DSM3380).</title>
        <authorList>
            <person name="Marietou A."/>
            <person name="Schreiber L."/>
            <person name="Marshall I."/>
            <person name="Jorgensen B."/>
        </authorList>
    </citation>
    <scope>NUCLEOTIDE SEQUENCE [LARGE SCALE GENOMIC DNA]</scope>
    <source>
        <strain evidence="2 3">DSM 3380</strain>
    </source>
</reference>